<sequence length="507" mass="54611">MTYEPDLLLYTIHNVKAYQVENEKEQLFSPEGPQTLSLFMTSPATAPQGPVPDDNSQLILKFSSKLDFKLPTYTHISFQPPNSYLIPYIDNSSGIDSVVRIEFPEESSKNGISDEMDTFESILAQCYIMIDDNTTPLPQYDPSTYVPEETKKSGKQEPTGQIMIVDEENGEFIGRLGSEFHVVENAHLIPGSNGPVEITLPSENSSSIEVAPVSESYLQMAMHPVYKDSKIVSKAALASRFIVTSSSQVTKTLQSQADSFTKKTKPNSKPLKFEPTTHARIEKARKLTEDAVTISSLAAGQVQKYAQNFGASLTKRSNSKSKSGVGPDGKPIANFKPGLINKSLVAISTIADGIDQAGRSLLSGTSTAVTTVVSHKYGPEAGEISKNIGGGVRNCGLVYIDATGVTRRAIIKSVVKGATIGRLSDGTELVVGNSGVPGNDKGYYGKIDTPITEPNNPAPQANTQLWEKKDSSQDKVNVSHNIPPPPSLGSSDQEPLPPYRPSSSASK</sequence>
<dbReference type="Proteomes" id="UP000030854">
    <property type="component" value="Unassembled WGS sequence"/>
</dbReference>
<dbReference type="PANTHER" id="PTHR21068:SF43">
    <property type="entry name" value="SPARTIN"/>
    <property type="match status" value="1"/>
</dbReference>
<comment type="caution">
    <text evidence="3">The sequence shown here is derived from an EMBL/GenBank/DDBJ whole genome shotgun (WGS) entry which is preliminary data.</text>
</comment>
<reference evidence="3 4" key="1">
    <citation type="journal article" date="2014" name="BMC Genomics">
        <title>Adaptive genomic structural variation in the grape powdery mildew pathogen, Erysiphe necator.</title>
        <authorList>
            <person name="Jones L."/>
            <person name="Riaz S."/>
            <person name="Morales-Cruz A."/>
            <person name="Amrine K.C."/>
            <person name="McGuire B."/>
            <person name="Gubler W.D."/>
            <person name="Walker M.A."/>
            <person name="Cantu D."/>
        </authorList>
    </citation>
    <scope>NUCLEOTIDE SEQUENCE [LARGE SCALE GENOMIC DNA]</scope>
    <source>
        <strain evidence="4">c</strain>
    </source>
</reference>
<protein>
    <recommendedName>
        <fullName evidence="2">Senescence domain-containing protein</fullName>
    </recommendedName>
</protein>
<evidence type="ECO:0000313" key="4">
    <source>
        <dbReference type="Proteomes" id="UP000030854"/>
    </source>
</evidence>
<organism evidence="3 4">
    <name type="scientific">Uncinula necator</name>
    <name type="common">Grape powdery mildew</name>
    <dbReference type="NCBI Taxonomy" id="52586"/>
    <lineage>
        <taxon>Eukaryota</taxon>
        <taxon>Fungi</taxon>
        <taxon>Dikarya</taxon>
        <taxon>Ascomycota</taxon>
        <taxon>Pezizomycotina</taxon>
        <taxon>Leotiomycetes</taxon>
        <taxon>Erysiphales</taxon>
        <taxon>Erysiphaceae</taxon>
        <taxon>Erysiphe</taxon>
    </lineage>
</organism>
<gene>
    <name evidence="3" type="ORF">EV44_g6442</name>
</gene>
<feature type="region of interest" description="Disordered" evidence="1">
    <location>
        <begin position="441"/>
        <end position="507"/>
    </location>
</feature>
<dbReference type="InterPro" id="IPR009686">
    <property type="entry name" value="Senescence/spartin_C"/>
</dbReference>
<feature type="compositionally biased region" description="Polar residues" evidence="1">
    <location>
        <begin position="452"/>
        <end position="465"/>
    </location>
</feature>
<dbReference type="OMA" id="WDLGPES"/>
<dbReference type="STRING" id="52586.A0A0B1P777"/>
<evidence type="ECO:0000313" key="3">
    <source>
        <dbReference type="EMBL" id="KHJ33190.1"/>
    </source>
</evidence>
<dbReference type="GO" id="GO:0051301">
    <property type="term" value="P:cell division"/>
    <property type="evidence" value="ECO:0007669"/>
    <property type="project" value="TreeGrafter"/>
</dbReference>
<dbReference type="AlphaFoldDB" id="A0A0B1P777"/>
<accession>A0A0B1P777</accession>
<dbReference type="HOGENOM" id="CLU_023639_0_0_1"/>
<dbReference type="Pfam" id="PF06911">
    <property type="entry name" value="Senescence"/>
    <property type="match status" value="1"/>
</dbReference>
<evidence type="ECO:0000259" key="2">
    <source>
        <dbReference type="Pfam" id="PF06911"/>
    </source>
</evidence>
<keyword evidence="4" id="KW-1185">Reference proteome</keyword>
<dbReference type="GO" id="GO:0005886">
    <property type="term" value="C:plasma membrane"/>
    <property type="evidence" value="ECO:0007669"/>
    <property type="project" value="TreeGrafter"/>
</dbReference>
<proteinExistence type="predicted"/>
<evidence type="ECO:0000256" key="1">
    <source>
        <dbReference type="SAM" id="MobiDB-lite"/>
    </source>
</evidence>
<dbReference type="InterPro" id="IPR045036">
    <property type="entry name" value="Spartin-like"/>
</dbReference>
<feature type="domain" description="Senescence" evidence="2">
    <location>
        <begin position="229"/>
        <end position="416"/>
    </location>
</feature>
<name>A0A0B1P777_UNCNE</name>
<dbReference type="PANTHER" id="PTHR21068">
    <property type="entry name" value="SPARTIN"/>
    <property type="match status" value="1"/>
</dbReference>
<dbReference type="EMBL" id="JNVN01001579">
    <property type="protein sequence ID" value="KHJ33190.1"/>
    <property type="molecule type" value="Genomic_DNA"/>
</dbReference>